<dbReference type="NCBIfam" id="TIGR00026">
    <property type="entry name" value="hi_GC_TIGR00026"/>
    <property type="match status" value="1"/>
</dbReference>
<gene>
    <name evidence="3" type="ordered locus">Celgi_0704</name>
</gene>
<dbReference type="InterPro" id="IPR004378">
    <property type="entry name" value="F420H2_quin_Rdtase"/>
</dbReference>
<dbReference type="Gene3D" id="2.30.110.10">
    <property type="entry name" value="Electron Transport, Fmn-binding Protein, Chain A"/>
    <property type="match status" value="1"/>
</dbReference>
<dbReference type="Proteomes" id="UP000000485">
    <property type="component" value="Chromosome"/>
</dbReference>
<sequence length="163" mass="17920">MTGVHLTDVARRLGRTRWFARVGRATSRLDRRLQRATDGRWTVLGRPRLPQLVLTTTGRRSGEPREAVLLQVPAGEGWAVLGSNWGQAHHPAWALNLLADPRAQVTVAGRTTAVRARQASEVEAARLVAQFRDVWPGYEAYAARAGRPLLLFVLEPELGSAAS</sequence>
<evidence type="ECO:0000313" key="4">
    <source>
        <dbReference type="Proteomes" id="UP000000485"/>
    </source>
</evidence>
<dbReference type="GO" id="GO:0016491">
    <property type="term" value="F:oxidoreductase activity"/>
    <property type="evidence" value="ECO:0007669"/>
    <property type="project" value="InterPro"/>
</dbReference>
<dbReference type="InterPro" id="IPR012349">
    <property type="entry name" value="Split_barrel_FMN-bd"/>
</dbReference>
<comment type="similarity">
    <text evidence="1">Belongs to the F420H(2)-dependent quinone reductase family.</text>
</comment>
<dbReference type="RefSeq" id="WP_013882746.1">
    <property type="nucleotide sequence ID" value="NC_015671.1"/>
</dbReference>
<proteinExistence type="inferred from homology"/>
<dbReference type="GO" id="GO:0005886">
    <property type="term" value="C:plasma membrane"/>
    <property type="evidence" value="ECO:0007669"/>
    <property type="project" value="TreeGrafter"/>
</dbReference>
<evidence type="ECO:0000256" key="2">
    <source>
        <dbReference type="ARBA" id="ARBA00049106"/>
    </source>
</evidence>
<dbReference type="Pfam" id="PF04075">
    <property type="entry name" value="F420H2_quin_red"/>
    <property type="match status" value="1"/>
</dbReference>
<dbReference type="OrthoDB" id="8225825at2"/>
<dbReference type="eggNOG" id="COG0748">
    <property type="taxonomic scope" value="Bacteria"/>
</dbReference>
<evidence type="ECO:0000256" key="1">
    <source>
        <dbReference type="ARBA" id="ARBA00008710"/>
    </source>
</evidence>
<dbReference type="HOGENOM" id="CLU_114921_0_1_11"/>
<protein>
    <recommendedName>
        <fullName evidence="5">Nitroreductase</fullName>
    </recommendedName>
</protein>
<comment type="catalytic activity">
    <reaction evidence="2">
        <text>oxidized coenzyme F420-(gamma-L-Glu)(n) + a quinol + H(+) = reduced coenzyme F420-(gamma-L-Glu)(n) + a quinone</text>
        <dbReference type="Rhea" id="RHEA:39663"/>
        <dbReference type="Rhea" id="RHEA-COMP:12939"/>
        <dbReference type="Rhea" id="RHEA-COMP:14378"/>
        <dbReference type="ChEBI" id="CHEBI:15378"/>
        <dbReference type="ChEBI" id="CHEBI:24646"/>
        <dbReference type="ChEBI" id="CHEBI:132124"/>
        <dbReference type="ChEBI" id="CHEBI:133980"/>
        <dbReference type="ChEBI" id="CHEBI:139511"/>
    </reaction>
</comment>
<dbReference type="STRING" id="593907.Celgi_0704"/>
<dbReference type="PANTHER" id="PTHR39428">
    <property type="entry name" value="F420H(2)-DEPENDENT QUINONE REDUCTASE RV1261C"/>
    <property type="match status" value="1"/>
</dbReference>
<dbReference type="AlphaFoldDB" id="F8A7G5"/>
<evidence type="ECO:0000313" key="3">
    <source>
        <dbReference type="EMBL" id="AEI11223.1"/>
    </source>
</evidence>
<dbReference type="EMBL" id="CP002665">
    <property type="protein sequence ID" value="AEI11223.1"/>
    <property type="molecule type" value="Genomic_DNA"/>
</dbReference>
<dbReference type="GO" id="GO:0070967">
    <property type="term" value="F:coenzyme F420 binding"/>
    <property type="evidence" value="ECO:0007669"/>
    <property type="project" value="TreeGrafter"/>
</dbReference>
<organism evidence="3 4">
    <name type="scientific">Cellulomonas gilvus (strain ATCC 13127 / NRRL B-14078)</name>
    <name type="common">Cellvibrio gilvus</name>
    <dbReference type="NCBI Taxonomy" id="593907"/>
    <lineage>
        <taxon>Bacteria</taxon>
        <taxon>Bacillati</taxon>
        <taxon>Actinomycetota</taxon>
        <taxon>Actinomycetes</taxon>
        <taxon>Micrococcales</taxon>
        <taxon>Cellulomonadaceae</taxon>
        <taxon>Cellulomonas</taxon>
    </lineage>
</organism>
<name>F8A7G5_CELGA</name>
<reference evidence="4" key="1">
    <citation type="submission" date="2011-04" db="EMBL/GenBank/DDBJ databases">
        <title>Complete sequence of Cellvibrio gilvus ATCC 13127.</title>
        <authorList>
            <person name="Lucas S."/>
            <person name="Han J."/>
            <person name="Lapidus A."/>
            <person name="Cheng J.-F."/>
            <person name="Goodwin L."/>
            <person name="Pitluck S."/>
            <person name="Peters L."/>
            <person name="Munk A."/>
            <person name="Detter J.C."/>
            <person name="Han C."/>
            <person name="Tapia R."/>
            <person name="Land M."/>
            <person name="Hauser L."/>
            <person name="Kyrpides N."/>
            <person name="Ivanova N."/>
            <person name="Ovchinnikova G."/>
            <person name="Pagani I."/>
            <person name="Mead D."/>
            <person name="Brumm P."/>
            <person name="Woyke T."/>
        </authorList>
    </citation>
    <scope>NUCLEOTIDE SEQUENCE [LARGE SCALE GENOMIC DNA]</scope>
    <source>
        <strain evidence="4">ATCC 13127 / NRRL B-14078</strain>
    </source>
</reference>
<dbReference type="PANTHER" id="PTHR39428:SF1">
    <property type="entry name" value="F420H(2)-DEPENDENT QUINONE REDUCTASE RV1261C"/>
    <property type="match status" value="1"/>
</dbReference>
<dbReference type="KEGG" id="cga:Celgi_0704"/>
<accession>F8A7G5</accession>
<keyword evidence="4" id="KW-1185">Reference proteome</keyword>
<evidence type="ECO:0008006" key="5">
    <source>
        <dbReference type="Google" id="ProtNLM"/>
    </source>
</evidence>